<dbReference type="STRING" id="133383.A0A1R0GYP8"/>
<dbReference type="InterPro" id="IPR036514">
    <property type="entry name" value="SGNH_hydro_sf"/>
</dbReference>
<feature type="non-terminal residue" evidence="1">
    <location>
        <position position="151"/>
    </location>
</feature>
<sequence length="151" mass="15647">MALGEVVVFGNSLSDIGNLGPAAPKHPYYKGHFSNGPVYPEYLSYFQSSVLIDNAFGGAITNGTAKSPLPLSVNANSSSFLVPNLTDQISGHLAAFASLRLVNATAIIEIGSNNVFDLNSASDVGAMGSAIVSGIADAIRRLQTAGYSRIL</sequence>
<evidence type="ECO:0000313" key="1">
    <source>
        <dbReference type="EMBL" id="OLY81968.1"/>
    </source>
</evidence>
<keyword evidence="1" id="KW-0012">Acyltransferase</keyword>
<accession>A0A1R0GYP8</accession>
<evidence type="ECO:0000313" key="2">
    <source>
        <dbReference type="Proteomes" id="UP000187455"/>
    </source>
</evidence>
<proteinExistence type="predicted"/>
<dbReference type="OrthoDB" id="1600564at2759"/>
<comment type="caution">
    <text evidence="1">The sequence shown here is derived from an EMBL/GenBank/DDBJ whole genome shotgun (WGS) entry which is preliminary data.</text>
</comment>
<dbReference type="AlphaFoldDB" id="A0A1R0GYP8"/>
<keyword evidence="2" id="KW-1185">Reference proteome</keyword>
<gene>
    <name evidence="1" type="ORF">AYI68_g3917</name>
</gene>
<protein>
    <submittedName>
        <fullName evidence="1">Phosphatidylcholine-sterol acyltransferase</fullName>
    </submittedName>
</protein>
<reference evidence="1 2" key="1">
    <citation type="journal article" date="2016" name="Mol. Biol. Evol.">
        <title>Genome-Wide Survey of Gut Fungi (Harpellales) Reveals the First Horizontally Transferred Ubiquitin Gene from a Mosquito Host.</title>
        <authorList>
            <person name="Wang Y."/>
            <person name="White M.M."/>
            <person name="Kvist S."/>
            <person name="Moncalvo J.M."/>
        </authorList>
    </citation>
    <scope>NUCLEOTIDE SEQUENCE [LARGE SCALE GENOMIC DNA]</scope>
    <source>
        <strain evidence="1 2">ALG-7-W6</strain>
    </source>
</reference>
<name>A0A1R0GYP8_9FUNG</name>
<keyword evidence="1" id="KW-0808">Transferase</keyword>
<dbReference type="GO" id="GO:0016746">
    <property type="term" value="F:acyltransferase activity"/>
    <property type="evidence" value="ECO:0007669"/>
    <property type="project" value="UniProtKB-KW"/>
</dbReference>
<dbReference type="Proteomes" id="UP000187455">
    <property type="component" value="Unassembled WGS sequence"/>
</dbReference>
<dbReference type="Gene3D" id="3.40.50.1110">
    <property type="entry name" value="SGNH hydrolase"/>
    <property type="match status" value="1"/>
</dbReference>
<organism evidence="1 2">
    <name type="scientific">Smittium mucronatum</name>
    <dbReference type="NCBI Taxonomy" id="133383"/>
    <lineage>
        <taxon>Eukaryota</taxon>
        <taxon>Fungi</taxon>
        <taxon>Fungi incertae sedis</taxon>
        <taxon>Zoopagomycota</taxon>
        <taxon>Kickxellomycotina</taxon>
        <taxon>Harpellomycetes</taxon>
        <taxon>Harpellales</taxon>
        <taxon>Legeriomycetaceae</taxon>
        <taxon>Smittium</taxon>
    </lineage>
</organism>
<dbReference type="EMBL" id="LSSL01002040">
    <property type="protein sequence ID" value="OLY81968.1"/>
    <property type="molecule type" value="Genomic_DNA"/>
</dbReference>